<gene>
    <name evidence="2" type="ordered locus">Rcas_3506</name>
</gene>
<feature type="domain" description="SnoaL-like" evidence="1">
    <location>
        <begin position="14"/>
        <end position="103"/>
    </location>
</feature>
<dbReference type="InterPro" id="IPR037401">
    <property type="entry name" value="SnoaL-like"/>
</dbReference>
<protein>
    <recommendedName>
        <fullName evidence="1">SnoaL-like domain-containing protein</fullName>
    </recommendedName>
</protein>
<keyword evidence="3" id="KW-1185">Reference proteome</keyword>
<dbReference type="STRING" id="383372.Rcas_3506"/>
<dbReference type="eggNOG" id="COG4319">
    <property type="taxonomic scope" value="Bacteria"/>
</dbReference>
<dbReference type="Gene3D" id="3.10.450.50">
    <property type="match status" value="1"/>
</dbReference>
<evidence type="ECO:0000313" key="2">
    <source>
        <dbReference type="EMBL" id="ABU59556.1"/>
    </source>
</evidence>
<dbReference type="AlphaFoldDB" id="A7NPR0"/>
<reference evidence="2 3" key="1">
    <citation type="submission" date="2007-08" db="EMBL/GenBank/DDBJ databases">
        <title>Complete sequence of Roseiflexus castenholzii DSM 13941.</title>
        <authorList>
            <consortium name="US DOE Joint Genome Institute"/>
            <person name="Copeland A."/>
            <person name="Lucas S."/>
            <person name="Lapidus A."/>
            <person name="Barry K."/>
            <person name="Glavina del Rio T."/>
            <person name="Dalin E."/>
            <person name="Tice H."/>
            <person name="Pitluck S."/>
            <person name="Thompson L.S."/>
            <person name="Brettin T."/>
            <person name="Bruce D."/>
            <person name="Detter J.C."/>
            <person name="Han C."/>
            <person name="Tapia R."/>
            <person name="Schmutz J."/>
            <person name="Larimer F."/>
            <person name="Land M."/>
            <person name="Hauser L."/>
            <person name="Kyrpides N."/>
            <person name="Mikhailova N."/>
            <person name="Bryant D.A."/>
            <person name="Hanada S."/>
            <person name="Tsukatani Y."/>
            <person name="Richardson P."/>
        </authorList>
    </citation>
    <scope>NUCLEOTIDE SEQUENCE [LARGE SCALE GENOMIC DNA]</scope>
    <source>
        <strain evidence="3">DSM 13941 / HLO8</strain>
    </source>
</reference>
<accession>A7NPR0</accession>
<evidence type="ECO:0000313" key="3">
    <source>
        <dbReference type="Proteomes" id="UP000000263"/>
    </source>
</evidence>
<proteinExistence type="predicted"/>
<dbReference type="HOGENOM" id="CLU_1979900_0_0_0"/>
<dbReference type="InterPro" id="IPR032710">
    <property type="entry name" value="NTF2-like_dom_sf"/>
</dbReference>
<dbReference type="SUPFAM" id="SSF54427">
    <property type="entry name" value="NTF2-like"/>
    <property type="match status" value="1"/>
</dbReference>
<sequence length="126" mass="14297">MYRPGSTTYVFVEGPRWSTRGYEQVAAGWRAYLNSPIRITHWQWSEGPLSEVWSDSAFIAGLLDLHVCIGETSRTVRLRATFVLHRDPDNQWQIVHEHVSQPMVDPYGIGDWLEIANDASSNGPLA</sequence>
<evidence type="ECO:0000259" key="1">
    <source>
        <dbReference type="Pfam" id="PF13474"/>
    </source>
</evidence>
<dbReference type="KEGG" id="rca:Rcas_3506"/>
<name>A7NPR0_ROSCS</name>
<dbReference type="EMBL" id="CP000804">
    <property type="protein sequence ID" value="ABU59556.1"/>
    <property type="molecule type" value="Genomic_DNA"/>
</dbReference>
<dbReference type="Pfam" id="PF13474">
    <property type="entry name" value="SnoaL_3"/>
    <property type="match status" value="1"/>
</dbReference>
<dbReference type="Proteomes" id="UP000000263">
    <property type="component" value="Chromosome"/>
</dbReference>
<organism evidence="2 3">
    <name type="scientific">Roseiflexus castenholzii (strain DSM 13941 / HLO8)</name>
    <dbReference type="NCBI Taxonomy" id="383372"/>
    <lineage>
        <taxon>Bacteria</taxon>
        <taxon>Bacillati</taxon>
        <taxon>Chloroflexota</taxon>
        <taxon>Chloroflexia</taxon>
        <taxon>Chloroflexales</taxon>
        <taxon>Roseiflexineae</taxon>
        <taxon>Roseiflexaceae</taxon>
        <taxon>Roseiflexus</taxon>
    </lineage>
</organism>